<evidence type="ECO:0000313" key="3">
    <source>
        <dbReference type="EMBL" id="CCF99375.1"/>
    </source>
</evidence>
<reference evidence="3" key="1">
    <citation type="journal article" date="2012" name="Environ. Microbiol.">
        <title>Genomic content of uncultured Bacteroidetes from contrasting oceanic provinces in the North Atlantic Ocean.</title>
        <authorList>
            <person name="Gomez-Pereira P.R."/>
            <person name="Schuler M."/>
            <person name="Fuchs B.M."/>
            <person name="Bennke C."/>
            <person name="Teeling H."/>
            <person name="Waldmann J."/>
            <person name="Richter M."/>
            <person name="Barbe V."/>
            <person name="Bataille E."/>
            <person name="Glockner F.O."/>
            <person name="Amann R."/>
        </authorList>
    </citation>
    <scope>NUCLEOTIDE SEQUENCE</scope>
</reference>
<dbReference type="InterPro" id="IPR037143">
    <property type="entry name" value="4-PPantetheinyl_Trfase_dom_sf"/>
</dbReference>
<accession>H6REB4</accession>
<name>H6REB4_9BACT</name>
<keyword evidence="1" id="KW-0808">Transferase</keyword>
<dbReference type="InterPro" id="IPR008278">
    <property type="entry name" value="4-PPantetheinyl_Trfase_dom"/>
</dbReference>
<dbReference type="GO" id="GO:0008897">
    <property type="term" value="F:holo-[acyl-carrier-protein] synthase activity"/>
    <property type="evidence" value="ECO:0007669"/>
    <property type="project" value="InterPro"/>
</dbReference>
<reference evidence="3" key="2">
    <citation type="submission" date="2012-02" db="EMBL/GenBank/DDBJ databases">
        <authorList>
            <person name="Genoscope - CEA"/>
        </authorList>
    </citation>
    <scope>NUCLEOTIDE SEQUENCE</scope>
</reference>
<dbReference type="SUPFAM" id="SSF56214">
    <property type="entry name" value="4'-phosphopantetheinyl transferase"/>
    <property type="match status" value="2"/>
</dbReference>
<sequence length="215" mass="25129">MPLYKTITVNSTTKVLIWKIEESYKELNDGISLTDKSAVRLNNMKSELHQRGFLSIRHLLASEGYTDHDLFYDKNGKPHLDNGLHISITHSFTFSAIIISVIEVGIDIEKKRDKILRIAHKFTTTDDYQSLNHQDSMIRKLTIVWCAKESLYKSFNRVGLTFLNHIFVDDFNFYSKETTASVDFEDKKETYHIWFLEFEGFTCAYALLNKRKKND</sequence>
<dbReference type="Gene3D" id="3.90.470.20">
    <property type="entry name" value="4'-phosphopantetheinyl transferase domain"/>
    <property type="match status" value="1"/>
</dbReference>
<evidence type="ECO:0000256" key="1">
    <source>
        <dbReference type="ARBA" id="ARBA00022679"/>
    </source>
</evidence>
<organism evidence="3">
    <name type="scientific">uncultured Flavobacteriia bacterium</name>
    <dbReference type="NCBI Taxonomy" id="212695"/>
    <lineage>
        <taxon>Bacteria</taxon>
        <taxon>Pseudomonadati</taxon>
        <taxon>Bacteroidota</taxon>
        <taxon>Flavobacteriia</taxon>
        <taxon>environmental samples</taxon>
    </lineage>
</organism>
<dbReference type="AlphaFoldDB" id="H6REB4"/>
<feature type="domain" description="4'-phosphopantetheinyl transferase" evidence="2">
    <location>
        <begin position="104"/>
        <end position="205"/>
    </location>
</feature>
<dbReference type="GO" id="GO:0000287">
    <property type="term" value="F:magnesium ion binding"/>
    <property type="evidence" value="ECO:0007669"/>
    <property type="project" value="InterPro"/>
</dbReference>
<evidence type="ECO:0000259" key="2">
    <source>
        <dbReference type="Pfam" id="PF01648"/>
    </source>
</evidence>
<dbReference type="Pfam" id="PF01648">
    <property type="entry name" value="ACPS"/>
    <property type="match status" value="1"/>
</dbReference>
<proteinExistence type="predicted"/>
<gene>
    <name evidence="3" type="ORF">VIS_S3BCA70005</name>
</gene>
<dbReference type="EMBL" id="FO117578">
    <property type="protein sequence ID" value="CCF99375.1"/>
    <property type="molecule type" value="Genomic_DNA"/>
</dbReference>
<protein>
    <submittedName>
        <fullName evidence="3">Siderophore (Surfactin) biosynthesis regulatory protein</fullName>
    </submittedName>
</protein>